<dbReference type="RefSeq" id="WP_379585072.1">
    <property type="nucleotide sequence ID" value="NZ_JBHSQW010000026.1"/>
</dbReference>
<keyword evidence="2" id="KW-1185">Reference proteome</keyword>
<dbReference type="InterPro" id="IPR036412">
    <property type="entry name" value="HAD-like_sf"/>
</dbReference>
<dbReference type="InterPro" id="IPR052898">
    <property type="entry name" value="ACAD10-like"/>
</dbReference>
<dbReference type="SUPFAM" id="SSF56784">
    <property type="entry name" value="HAD-like"/>
    <property type="match status" value="1"/>
</dbReference>
<dbReference type="InterPro" id="IPR023214">
    <property type="entry name" value="HAD_sf"/>
</dbReference>
<dbReference type="PANTHER" id="PTHR47829:SF1">
    <property type="entry name" value="HAD FAMILY PHOSPHATASE"/>
    <property type="match status" value="1"/>
</dbReference>
<keyword evidence="1" id="KW-0378">Hydrolase</keyword>
<dbReference type="InterPro" id="IPR006439">
    <property type="entry name" value="HAD-SF_hydro_IA"/>
</dbReference>
<name>A0ABW1J2H3_9PSEU</name>
<evidence type="ECO:0000313" key="2">
    <source>
        <dbReference type="Proteomes" id="UP001596302"/>
    </source>
</evidence>
<dbReference type="Proteomes" id="UP001596302">
    <property type="component" value="Unassembled WGS sequence"/>
</dbReference>
<dbReference type="NCBIfam" id="TIGR01509">
    <property type="entry name" value="HAD-SF-IA-v3"/>
    <property type="match status" value="1"/>
</dbReference>
<dbReference type="PANTHER" id="PTHR47829">
    <property type="entry name" value="HYDROLASE, PUTATIVE (AFU_ORTHOLOGUE AFUA_1G12880)-RELATED"/>
    <property type="match status" value="1"/>
</dbReference>
<organism evidence="1 2">
    <name type="scientific">Pseudonocardia hispaniensis</name>
    <dbReference type="NCBI Taxonomy" id="904933"/>
    <lineage>
        <taxon>Bacteria</taxon>
        <taxon>Bacillati</taxon>
        <taxon>Actinomycetota</taxon>
        <taxon>Actinomycetes</taxon>
        <taxon>Pseudonocardiales</taxon>
        <taxon>Pseudonocardiaceae</taxon>
        <taxon>Pseudonocardia</taxon>
    </lineage>
</organism>
<evidence type="ECO:0000313" key="1">
    <source>
        <dbReference type="EMBL" id="MFC5995043.1"/>
    </source>
</evidence>
<comment type="caution">
    <text evidence="1">The sequence shown here is derived from an EMBL/GenBank/DDBJ whole genome shotgun (WGS) entry which is preliminary data.</text>
</comment>
<dbReference type="GO" id="GO:0016787">
    <property type="term" value="F:hydrolase activity"/>
    <property type="evidence" value="ECO:0007669"/>
    <property type="project" value="UniProtKB-KW"/>
</dbReference>
<proteinExistence type="predicted"/>
<dbReference type="EMBL" id="JBHSQW010000026">
    <property type="protein sequence ID" value="MFC5995043.1"/>
    <property type="molecule type" value="Genomic_DNA"/>
</dbReference>
<dbReference type="Gene3D" id="3.40.50.1000">
    <property type="entry name" value="HAD superfamily/HAD-like"/>
    <property type="match status" value="1"/>
</dbReference>
<sequence length="122" mass="12403">MLRGLIMDYGGVLTDGEAVLAIVRRARAAGVRTALLSEATGVPADCAALFDVVVLGPTGGARKPDPAAFRATADLLGLPVPDCVVVDDLPANLAGARAAGAVIVRHEDPHTTVAELEILLGL</sequence>
<protein>
    <submittedName>
        <fullName evidence="1">HAD-IA family hydrolase</fullName>
    </submittedName>
</protein>
<accession>A0ABW1J2H3</accession>
<gene>
    <name evidence="1" type="ORF">ACFQE5_12555</name>
</gene>
<dbReference type="Pfam" id="PF00702">
    <property type="entry name" value="Hydrolase"/>
    <property type="match status" value="1"/>
</dbReference>
<reference evidence="2" key="1">
    <citation type="journal article" date="2019" name="Int. J. Syst. Evol. Microbiol.">
        <title>The Global Catalogue of Microorganisms (GCM) 10K type strain sequencing project: providing services to taxonomists for standard genome sequencing and annotation.</title>
        <authorList>
            <consortium name="The Broad Institute Genomics Platform"/>
            <consortium name="The Broad Institute Genome Sequencing Center for Infectious Disease"/>
            <person name="Wu L."/>
            <person name="Ma J."/>
        </authorList>
    </citation>
    <scope>NUCLEOTIDE SEQUENCE [LARGE SCALE GENOMIC DNA]</scope>
    <source>
        <strain evidence="2">CCM 8391</strain>
    </source>
</reference>